<gene>
    <name evidence="1" type="ORF">LCGC14_1373600</name>
</gene>
<accession>A0A0F9KQS1</accession>
<dbReference type="EMBL" id="LAZR01008700">
    <property type="protein sequence ID" value="KKM77086.1"/>
    <property type="molecule type" value="Genomic_DNA"/>
</dbReference>
<protein>
    <submittedName>
        <fullName evidence="1">Uncharacterized protein</fullName>
    </submittedName>
</protein>
<sequence length="90" mass="11062">MADMMKQMGLRQEKGSFSQALFYFIREFKELPLDREYIVKVKWKKWFWKIKKPYIKIIKKGISIPLFNALLEEMNKHYKKEEAEMKKGKR</sequence>
<evidence type="ECO:0000313" key="1">
    <source>
        <dbReference type="EMBL" id="KKM77086.1"/>
    </source>
</evidence>
<name>A0A0F9KQS1_9ZZZZ</name>
<reference evidence="1" key="1">
    <citation type="journal article" date="2015" name="Nature">
        <title>Complex archaea that bridge the gap between prokaryotes and eukaryotes.</title>
        <authorList>
            <person name="Spang A."/>
            <person name="Saw J.H."/>
            <person name="Jorgensen S.L."/>
            <person name="Zaremba-Niedzwiedzka K."/>
            <person name="Martijn J."/>
            <person name="Lind A.E."/>
            <person name="van Eijk R."/>
            <person name="Schleper C."/>
            <person name="Guy L."/>
            <person name="Ettema T.J."/>
        </authorList>
    </citation>
    <scope>NUCLEOTIDE SEQUENCE</scope>
</reference>
<organism evidence="1">
    <name type="scientific">marine sediment metagenome</name>
    <dbReference type="NCBI Taxonomy" id="412755"/>
    <lineage>
        <taxon>unclassified sequences</taxon>
        <taxon>metagenomes</taxon>
        <taxon>ecological metagenomes</taxon>
    </lineage>
</organism>
<dbReference type="AlphaFoldDB" id="A0A0F9KQS1"/>
<comment type="caution">
    <text evidence="1">The sequence shown here is derived from an EMBL/GenBank/DDBJ whole genome shotgun (WGS) entry which is preliminary data.</text>
</comment>
<proteinExistence type="predicted"/>